<evidence type="ECO:0000313" key="2">
    <source>
        <dbReference type="Proteomes" id="UP001556220"/>
    </source>
</evidence>
<sequence length="104" mass="11907">MAFSNTATELFEALNWVHRTGWPTREMDAITAMRSFDTCKARRGPFTEFEDLALCLWAVFGDLYGDEVAGHLAVIFLVSLEDRLCHGDDEARRRLEPWGEGRQL</sequence>
<name>A0ABV3QK11_9GAMM</name>
<evidence type="ECO:0000313" key="1">
    <source>
        <dbReference type="EMBL" id="MEW9573806.1"/>
    </source>
</evidence>
<comment type="caution">
    <text evidence="1">The sequence shown here is derived from an EMBL/GenBank/DDBJ whole genome shotgun (WGS) entry which is preliminary data.</text>
</comment>
<keyword evidence="2" id="KW-1185">Reference proteome</keyword>
<reference evidence="1 2" key="1">
    <citation type="submission" date="2024-06" db="EMBL/GenBank/DDBJ databases">
        <authorList>
            <person name="Woo H."/>
        </authorList>
    </citation>
    <scope>NUCLEOTIDE SEQUENCE [LARGE SCALE GENOMIC DNA]</scope>
    <source>
        <strain evidence="1 2">Si-c</strain>
    </source>
</reference>
<protein>
    <submittedName>
        <fullName evidence="1">Uncharacterized protein</fullName>
    </submittedName>
</protein>
<organism evidence="1 2">
    <name type="scientific">Rhodanobacter lycopersici</name>
    <dbReference type="NCBI Taxonomy" id="3162487"/>
    <lineage>
        <taxon>Bacteria</taxon>
        <taxon>Pseudomonadati</taxon>
        <taxon>Pseudomonadota</taxon>
        <taxon>Gammaproteobacteria</taxon>
        <taxon>Lysobacterales</taxon>
        <taxon>Rhodanobacteraceae</taxon>
        <taxon>Rhodanobacter</taxon>
    </lineage>
</organism>
<gene>
    <name evidence="1" type="ORF">ABQJ54_18790</name>
</gene>
<dbReference type="EMBL" id="JBFOHK010000006">
    <property type="protein sequence ID" value="MEW9573806.1"/>
    <property type="molecule type" value="Genomic_DNA"/>
</dbReference>
<proteinExistence type="predicted"/>
<dbReference type="Proteomes" id="UP001556220">
    <property type="component" value="Unassembled WGS sequence"/>
</dbReference>
<accession>A0ABV3QK11</accession>